<evidence type="ECO:0000256" key="1">
    <source>
        <dbReference type="SAM" id="Coils"/>
    </source>
</evidence>
<dbReference type="RefSeq" id="WP_036772941.1">
    <property type="nucleotide sequence ID" value="NZ_CP012508.1"/>
</dbReference>
<keyword evidence="1" id="KW-0175">Coiled coil</keyword>
<gene>
    <name evidence="2" type="ORF">KU39_2759</name>
</gene>
<name>A0AAC8VK42_PISSA</name>
<organism evidence="2 3">
    <name type="scientific">Piscirickettsia salmonis</name>
    <dbReference type="NCBI Taxonomy" id="1238"/>
    <lineage>
        <taxon>Bacteria</taxon>
        <taxon>Pseudomonadati</taxon>
        <taxon>Pseudomonadota</taxon>
        <taxon>Gammaproteobacteria</taxon>
        <taxon>Thiotrichales</taxon>
        <taxon>Piscirickettsiaceae</taxon>
        <taxon>Piscirickettsia</taxon>
    </lineage>
</organism>
<proteinExistence type="predicted"/>
<dbReference type="AlphaFoldDB" id="A0AAC8VK42"/>
<reference evidence="2 3" key="1">
    <citation type="journal article" date="2014" name="Genome Announc.">
        <title>Comparative Genome Analysis of Two Isolates of the Fish Pathogen Piscirickettsia salmonis from Different Hosts Reveals Major Differences in Virulence-Associated Secretion Systems.</title>
        <authorList>
            <person name="Bohle H."/>
            <person name="Henriquez P."/>
            <person name="Grothusen H."/>
            <person name="Navas E."/>
            <person name="Sandoval A."/>
            <person name="Bustamante F."/>
            <person name="Bustos P."/>
            <person name="Mancilla M."/>
        </authorList>
    </citation>
    <scope>NUCLEOTIDE SEQUENCE [LARGE SCALE GENOMIC DNA]</scope>
    <source>
        <strain evidence="3">B1-32597</strain>
    </source>
</reference>
<feature type="coiled-coil region" evidence="1">
    <location>
        <begin position="3"/>
        <end position="30"/>
    </location>
</feature>
<evidence type="ECO:0000313" key="2">
    <source>
        <dbReference type="EMBL" id="ALB23935.1"/>
    </source>
</evidence>
<dbReference type="Proteomes" id="UP000029558">
    <property type="component" value="Chromosome"/>
</dbReference>
<evidence type="ECO:0000313" key="3">
    <source>
        <dbReference type="Proteomes" id="UP000029558"/>
    </source>
</evidence>
<sequence>MRKDGQRALLKNLKELIKEHNIQTIDALEQLKSDLLKENDSREFCKKYGIDHSSIEFTFHQEFYRCEPWSAKHGVSRPR</sequence>
<dbReference type="EMBL" id="CP012508">
    <property type="protein sequence ID" value="ALB23935.1"/>
    <property type="molecule type" value="Genomic_DNA"/>
</dbReference>
<protein>
    <submittedName>
        <fullName evidence="2">Transposase</fullName>
    </submittedName>
</protein>
<accession>A0AAC8VK42</accession>